<name>A0AA38CJC0_TAXCH</name>
<dbReference type="Proteomes" id="UP000824469">
    <property type="component" value="Unassembled WGS sequence"/>
</dbReference>
<dbReference type="AlphaFoldDB" id="A0AA38CJC0"/>
<feature type="chain" id="PRO_5041212650" evidence="1">
    <location>
        <begin position="29"/>
        <end position="71"/>
    </location>
</feature>
<sequence length="71" mass="7857">MEANRATIYFHLLFATTVFIQLITYSDAVEGGDTLFLGASLTGNQTIISKNGTFELGFFSPNETNNWYIGI</sequence>
<reference evidence="2 3" key="1">
    <citation type="journal article" date="2021" name="Nat. Plants">
        <title>The Taxus genome provides insights into paclitaxel biosynthesis.</title>
        <authorList>
            <person name="Xiong X."/>
            <person name="Gou J."/>
            <person name="Liao Q."/>
            <person name="Li Y."/>
            <person name="Zhou Q."/>
            <person name="Bi G."/>
            <person name="Li C."/>
            <person name="Du R."/>
            <person name="Wang X."/>
            <person name="Sun T."/>
            <person name="Guo L."/>
            <person name="Liang H."/>
            <person name="Lu P."/>
            <person name="Wu Y."/>
            <person name="Zhang Z."/>
            <person name="Ro D.K."/>
            <person name="Shang Y."/>
            <person name="Huang S."/>
            <person name="Yan J."/>
        </authorList>
    </citation>
    <scope>NUCLEOTIDE SEQUENCE [LARGE SCALE GENOMIC DNA]</scope>
    <source>
        <strain evidence="2">Ta-2019</strain>
    </source>
</reference>
<dbReference type="EMBL" id="JAHRHJ020000010">
    <property type="protein sequence ID" value="KAH9297194.1"/>
    <property type="molecule type" value="Genomic_DNA"/>
</dbReference>
<gene>
    <name evidence="2" type="ORF">KI387_028876</name>
</gene>
<keyword evidence="3" id="KW-1185">Reference proteome</keyword>
<accession>A0AA38CJC0</accession>
<proteinExistence type="predicted"/>
<feature type="non-terminal residue" evidence="2">
    <location>
        <position position="71"/>
    </location>
</feature>
<feature type="signal peptide" evidence="1">
    <location>
        <begin position="1"/>
        <end position="28"/>
    </location>
</feature>
<evidence type="ECO:0000256" key="1">
    <source>
        <dbReference type="SAM" id="SignalP"/>
    </source>
</evidence>
<organism evidence="2 3">
    <name type="scientific">Taxus chinensis</name>
    <name type="common">Chinese yew</name>
    <name type="synonym">Taxus wallichiana var. chinensis</name>
    <dbReference type="NCBI Taxonomy" id="29808"/>
    <lineage>
        <taxon>Eukaryota</taxon>
        <taxon>Viridiplantae</taxon>
        <taxon>Streptophyta</taxon>
        <taxon>Embryophyta</taxon>
        <taxon>Tracheophyta</taxon>
        <taxon>Spermatophyta</taxon>
        <taxon>Pinopsida</taxon>
        <taxon>Pinidae</taxon>
        <taxon>Conifers II</taxon>
        <taxon>Cupressales</taxon>
        <taxon>Taxaceae</taxon>
        <taxon>Taxus</taxon>
    </lineage>
</organism>
<protein>
    <submittedName>
        <fullName evidence="2">Uncharacterized protein</fullName>
    </submittedName>
</protein>
<keyword evidence="1" id="KW-0732">Signal</keyword>
<evidence type="ECO:0000313" key="3">
    <source>
        <dbReference type="Proteomes" id="UP000824469"/>
    </source>
</evidence>
<evidence type="ECO:0000313" key="2">
    <source>
        <dbReference type="EMBL" id="KAH9297194.1"/>
    </source>
</evidence>
<comment type="caution">
    <text evidence="2">The sequence shown here is derived from an EMBL/GenBank/DDBJ whole genome shotgun (WGS) entry which is preliminary data.</text>
</comment>